<evidence type="ECO:0000259" key="4">
    <source>
        <dbReference type="PROSITE" id="PS01031"/>
    </source>
</evidence>
<dbReference type="CDD" id="cd06526">
    <property type="entry name" value="metazoan_ACD"/>
    <property type="match status" value="1"/>
</dbReference>
<dbReference type="GO" id="GO:0051082">
    <property type="term" value="F:unfolded protein binding"/>
    <property type="evidence" value="ECO:0007669"/>
    <property type="project" value="TreeGrafter"/>
</dbReference>
<dbReference type="InterPro" id="IPR008978">
    <property type="entry name" value="HSP20-like_chaperone"/>
</dbReference>
<dbReference type="GO" id="GO:0042026">
    <property type="term" value="P:protein refolding"/>
    <property type="evidence" value="ECO:0007669"/>
    <property type="project" value="TreeGrafter"/>
</dbReference>
<comment type="similarity">
    <text evidence="1 2 3">Belongs to the small heat shock protein (HSP20) family.</text>
</comment>
<dbReference type="AlphaFoldDB" id="A0A7R9IER0"/>
<accession>A0A7R9IER0</accession>
<dbReference type="GO" id="GO:0005737">
    <property type="term" value="C:cytoplasm"/>
    <property type="evidence" value="ECO:0007669"/>
    <property type="project" value="TreeGrafter"/>
</dbReference>
<evidence type="ECO:0000313" key="5">
    <source>
        <dbReference type="EMBL" id="CAD7456998.1"/>
    </source>
</evidence>
<proteinExistence type="inferred from homology"/>
<dbReference type="PIRSF" id="PIRSF036514">
    <property type="entry name" value="Sm_HSP_B1"/>
    <property type="match status" value="1"/>
</dbReference>
<protein>
    <recommendedName>
        <fullName evidence="4">SHSP domain-containing protein</fullName>
    </recommendedName>
</protein>
<name>A0A7R9IER0_9NEOP</name>
<organism evidence="5">
    <name type="scientific">Timema tahoe</name>
    <dbReference type="NCBI Taxonomy" id="61484"/>
    <lineage>
        <taxon>Eukaryota</taxon>
        <taxon>Metazoa</taxon>
        <taxon>Ecdysozoa</taxon>
        <taxon>Arthropoda</taxon>
        <taxon>Hexapoda</taxon>
        <taxon>Insecta</taxon>
        <taxon>Pterygota</taxon>
        <taxon>Neoptera</taxon>
        <taxon>Polyneoptera</taxon>
        <taxon>Phasmatodea</taxon>
        <taxon>Timematodea</taxon>
        <taxon>Timematoidea</taxon>
        <taxon>Timematidae</taxon>
        <taxon>Timema</taxon>
    </lineage>
</organism>
<evidence type="ECO:0000256" key="3">
    <source>
        <dbReference type="RuleBase" id="RU003616"/>
    </source>
</evidence>
<evidence type="ECO:0000256" key="1">
    <source>
        <dbReference type="PIRNR" id="PIRNR036514"/>
    </source>
</evidence>
<reference evidence="5" key="1">
    <citation type="submission" date="2020-11" db="EMBL/GenBank/DDBJ databases">
        <authorList>
            <person name="Tran Van P."/>
        </authorList>
    </citation>
    <scope>NUCLEOTIDE SEQUENCE</scope>
</reference>
<dbReference type="InterPro" id="IPR002068">
    <property type="entry name" value="A-crystallin/Hsp20_dom"/>
</dbReference>
<dbReference type="InterPro" id="IPR055269">
    <property type="entry name" value="Alpha-crystallin/HSP_16"/>
</dbReference>
<dbReference type="GO" id="GO:0005634">
    <property type="term" value="C:nucleus"/>
    <property type="evidence" value="ECO:0007669"/>
    <property type="project" value="TreeGrafter"/>
</dbReference>
<dbReference type="PANTHER" id="PTHR45640:SF26">
    <property type="entry name" value="RE23625P"/>
    <property type="match status" value="1"/>
</dbReference>
<dbReference type="Gene3D" id="2.60.40.790">
    <property type="match status" value="1"/>
</dbReference>
<gene>
    <name evidence="5" type="ORF">TTEB3V08_LOCUS5009</name>
</gene>
<dbReference type="PANTHER" id="PTHR45640">
    <property type="entry name" value="HEAT SHOCK PROTEIN HSP-12.2-RELATED"/>
    <property type="match status" value="1"/>
</dbReference>
<dbReference type="PROSITE" id="PS01031">
    <property type="entry name" value="SHSP"/>
    <property type="match status" value="1"/>
</dbReference>
<feature type="domain" description="SHSP" evidence="4">
    <location>
        <begin position="65"/>
        <end position="172"/>
    </location>
</feature>
<sequence>MFQQSRKLLPVFNSCRRALQVQQPSQRRNLWDLTRNNDMKSLIRDMENQMERLERDLFRLNPFRRVVSPRFIPIQGQQSANNTYRVNLDVQGFKPEEINVSVKDKILTIKAKMERSSEDGSKYYQEVVREFTLPENVEQDTMKSYLTDEGVLTLEAECKPGEKLKELPVSKN</sequence>
<dbReference type="GO" id="GO:0009408">
    <property type="term" value="P:response to heat"/>
    <property type="evidence" value="ECO:0007669"/>
    <property type="project" value="UniProtKB-ARBA"/>
</dbReference>
<dbReference type="SUPFAM" id="SSF49764">
    <property type="entry name" value="HSP20-like chaperones"/>
    <property type="match status" value="1"/>
</dbReference>
<dbReference type="Pfam" id="PF00011">
    <property type="entry name" value="HSP20"/>
    <property type="match status" value="1"/>
</dbReference>
<dbReference type="EMBL" id="OE001524">
    <property type="protein sequence ID" value="CAD7456998.1"/>
    <property type="molecule type" value="Genomic_DNA"/>
</dbReference>
<dbReference type="InterPro" id="IPR001436">
    <property type="entry name" value="Alpha-crystallin/sHSP_animal"/>
</dbReference>
<evidence type="ECO:0000256" key="2">
    <source>
        <dbReference type="PROSITE-ProRule" id="PRU00285"/>
    </source>
</evidence>